<gene>
    <name evidence="2" type="ORF">ACFQ07_03795</name>
</gene>
<accession>A0ABW3CA34</accession>
<feature type="region of interest" description="Disordered" evidence="1">
    <location>
        <begin position="64"/>
        <end position="136"/>
    </location>
</feature>
<sequence>MSETMVGNFDFLDQTPVPETPVDQIPPPKDRTERRTLERFGISFISGPQDAGELLDGLRVQTEQWLSPSKPEGKGPDRSLDATRIDNATPKVPKAPQTILDADTGGGPGGPGAPGSGSPPETILDDELNVVTRKDR</sequence>
<feature type="non-terminal residue" evidence="2">
    <location>
        <position position="136"/>
    </location>
</feature>
<evidence type="ECO:0000313" key="3">
    <source>
        <dbReference type="Proteomes" id="UP001597083"/>
    </source>
</evidence>
<feature type="compositionally biased region" description="Basic and acidic residues" evidence="1">
    <location>
        <begin position="71"/>
        <end position="84"/>
    </location>
</feature>
<proteinExistence type="predicted"/>
<comment type="caution">
    <text evidence="2">The sequence shown here is derived from an EMBL/GenBank/DDBJ whole genome shotgun (WGS) entry which is preliminary data.</text>
</comment>
<name>A0ABW3CA34_9ACTN</name>
<keyword evidence="3" id="KW-1185">Reference proteome</keyword>
<organism evidence="2 3">
    <name type="scientific">Actinomadura adrarensis</name>
    <dbReference type="NCBI Taxonomy" id="1819600"/>
    <lineage>
        <taxon>Bacteria</taxon>
        <taxon>Bacillati</taxon>
        <taxon>Actinomycetota</taxon>
        <taxon>Actinomycetes</taxon>
        <taxon>Streptosporangiales</taxon>
        <taxon>Thermomonosporaceae</taxon>
        <taxon>Actinomadura</taxon>
    </lineage>
</organism>
<evidence type="ECO:0000256" key="1">
    <source>
        <dbReference type="SAM" id="MobiDB-lite"/>
    </source>
</evidence>
<feature type="region of interest" description="Disordered" evidence="1">
    <location>
        <begin position="1"/>
        <end position="34"/>
    </location>
</feature>
<dbReference type="EMBL" id="JBHTIR010000361">
    <property type="protein sequence ID" value="MFD0851323.1"/>
    <property type="molecule type" value="Genomic_DNA"/>
</dbReference>
<evidence type="ECO:0000313" key="2">
    <source>
        <dbReference type="EMBL" id="MFD0851323.1"/>
    </source>
</evidence>
<protein>
    <submittedName>
        <fullName evidence="2">Uncharacterized protein</fullName>
    </submittedName>
</protein>
<dbReference type="Proteomes" id="UP001597083">
    <property type="component" value="Unassembled WGS sequence"/>
</dbReference>
<reference evidence="3" key="1">
    <citation type="journal article" date="2019" name="Int. J. Syst. Evol. Microbiol.">
        <title>The Global Catalogue of Microorganisms (GCM) 10K type strain sequencing project: providing services to taxonomists for standard genome sequencing and annotation.</title>
        <authorList>
            <consortium name="The Broad Institute Genomics Platform"/>
            <consortium name="The Broad Institute Genome Sequencing Center for Infectious Disease"/>
            <person name="Wu L."/>
            <person name="Ma J."/>
        </authorList>
    </citation>
    <scope>NUCLEOTIDE SEQUENCE [LARGE SCALE GENOMIC DNA]</scope>
    <source>
        <strain evidence="3">JCM 31696</strain>
    </source>
</reference>
<feature type="compositionally biased region" description="Gly residues" evidence="1">
    <location>
        <begin position="104"/>
        <end position="115"/>
    </location>
</feature>